<evidence type="ECO:0000256" key="1">
    <source>
        <dbReference type="SAM" id="Phobius"/>
    </source>
</evidence>
<organism evidence="2 3">
    <name type="scientific">Ramlibacter terrae</name>
    <dbReference type="NCBI Taxonomy" id="2732511"/>
    <lineage>
        <taxon>Bacteria</taxon>
        <taxon>Pseudomonadati</taxon>
        <taxon>Pseudomonadota</taxon>
        <taxon>Betaproteobacteria</taxon>
        <taxon>Burkholderiales</taxon>
        <taxon>Comamonadaceae</taxon>
        <taxon>Ramlibacter</taxon>
    </lineage>
</organism>
<feature type="transmembrane region" description="Helical" evidence="1">
    <location>
        <begin position="82"/>
        <end position="99"/>
    </location>
</feature>
<keyword evidence="1" id="KW-1133">Transmembrane helix</keyword>
<dbReference type="InterPro" id="IPR037185">
    <property type="entry name" value="EmrE-like"/>
</dbReference>
<keyword evidence="3" id="KW-1185">Reference proteome</keyword>
<protein>
    <submittedName>
        <fullName evidence="2">DMT family transporter</fullName>
    </submittedName>
</protein>
<dbReference type="Proteomes" id="UP000500826">
    <property type="component" value="Chromosome"/>
</dbReference>
<dbReference type="EMBL" id="CP053418">
    <property type="protein sequence ID" value="QJW84820.1"/>
    <property type="molecule type" value="Genomic_DNA"/>
</dbReference>
<evidence type="ECO:0000313" key="3">
    <source>
        <dbReference type="Proteomes" id="UP000500826"/>
    </source>
</evidence>
<keyword evidence="1" id="KW-0812">Transmembrane</keyword>
<proteinExistence type="predicted"/>
<feature type="transmembrane region" description="Helical" evidence="1">
    <location>
        <begin position="52"/>
        <end position="70"/>
    </location>
</feature>
<reference evidence="2 3" key="1">
    <citation type="submission" date="2020-05" db="EMBL/GenBank/DDBJ databases">
        <title>Ramlibacter rhizophilus sp. nov., isolated from rhizosphere soil of national flower Mugunghwa from South Korea.</title>
        <authorList>
            <person name="Zheng-Fei Y."/>
            <person name="Huan T."/>
        </authorList>
    </citation>
    <scope>NUCLEOTIDE SEQUENCE [LARGE SCALE GENOMIC DNA]</scope>
    <source>
        <strain evidence="2 3">H242</strain>
    </source>
</reference>
<dbReference type="SUPFAM" id="SSF103481">
    <property type="entry name" value="Multidrug resistance efflux transporter EmrE"/>
    <property type="match status" value="1"/>
</dbReference>
<name>A0ABX6P462_9BURK</name>
<evidence type="ECO:0000313" key="2">
    <source>
        <dbReference type="EMBL" id="QJW84820.1"/>
    </source>
</evidence>
<keyword evidence="1" id="KW-0472">Membrane</keyword>
<feature type="transmembrane region" description="Helical" evidence="1">
    <location>
        <begin position="20"/>
        <end position="40"/>
    </location>
</feature>
<sequence>MLHAARDLATRYVDPRIPSILITLSSAIAVTLLSGTLTAIRGWTPVNGRQVALLAAASVFPATGYYLLIISLRAGEMSLIAPFRYTGLLFALLLGYPVWGDVPNAVAGRHRPAGGRRPVRAAWAAQPRTARARTDRGLSRGLSRRGIPRCRLRRGSAGCSGCRARCAG</sequence>
<gene>
    <name evidence="2" type="ORF">HK414_17920</name>
</gene>
<reference evidence="2 3" key="2">
    <citation type="submission" date="2020-05" db="EMBL/GenBank/DDBJ databases">
        <authorList>
            <person name="Khan S.A."/>
            <person name="Jeon C.O."/>
            <person name="Chun B.H."/>
        </authorList>
    </citation>
    <scope>NUCLEOTIDE SEQUENCE [LARGE SCALE GENOMIC DNA]</scope>
    <source>
        <strain evidence="2 3">H242</strain>
    </source>
</reference>
<accession>A0ABX6P462</accession>